<dbReference type="InterPro" id="IPR019173">
    <property type="entry name" value="NADH_UbQ_OxRdtase_B5_su"/>
</dbReference>
<dbReference type="AlphaFoldDB" id="A0A482VV49"/>
<keyword evidence="17" id="KW-0175">Coiled coil</keyword>
<comment type="subcellular location">
    <subcellularLocation>
        <location evidence="2">Mitochondrion inner membrane</location>
        <topology evidence="2">Single-pass membrane protein</topology>
    </subcellularLocation>
</comment>
<evidence type="ECO:0000256" key="8">
    <source>
        <dbReference type="ARBA" id="ARBA00022692"/>
    </source>
</evidence>
<dbReference type="PANTHER" id="PTHR13178">
    <property type="entry name" value="NADH-UBIQUINONE OXIDOREDUCTASE SGDH SUBUNIT"/>
    <property type="match status" value="1"/>
</dbReference>
<dbReference type="PANTHER" id="PTHR13178:SF0">
    <property type="entry name" value="NADH DEHYDROGENASE [UBIQUINONE] 1 BETA SUBCOMPLEX SUBUNIT 5, MITOCHONDRIAL"/>
    <property type="match status" value="1"/>
</dbReference>
<evidence type="ECO:0000256" key="11">
    <source>
        <dbReference type="ARBA" id="ARBA00022982"/>
    </source>
</evidence>
<organism evidence="19 20">
    <name type="scientific">Asbolus verrucosus</name>
    <name type="common">Desert ironclad beetle</name>
    <dbReference type="NCBI Taxonomy" id="1661398"/>
    <lineage>
        <taxon>Eukaryota</taxon>
        <taxon>Metazoa</taxon>
        <taxon>Ecdysozoa</taxon>
        <taxon>Arthropoda</taxon>
        <taxon>Hexapoda</taxon>
        <taxon>Insecta</taxon>
        <taxon>Pterygota</taxon>
        <taxon>Neoptera</taxon>
        <taxon>Endopterygota</taxon>
        <taxon>Coleoptera</taxon>
        <taxon>Polyphaga</taxon>
        <taxon>Cucujiformia</taxon>
        <taxon>Tenebrionidae</taxon>
        <taxon>Pimeliinae</taxon>
        <taxon>Asbolus</taxon>
    </lineage>
</organism>
<feature type="coiled-coil region" evidence="17">
    <location>
        <begin position="115"/>
        <end position="142"/>
    </location>
</feature>
<sequence>MIFSKLKPLLSQQSKVALWRPMSEHRTFPMQPSRWQWNKFKDWFHFYVMLGVIPLGLITVCANVFIGPATLSEIPEGYTPKYWEYYRSPITRFIARYFLNDPQQDYEKYLCYLFLEKEKMQLRKLEKEIKKKMAERHDYQAYYYRPVMAKYHRISREASDYLESIRGD</sequence>
<keyword evidence="6" id="KW-0813">Transport</keyword>
<keyword evidence="10" id="KW-0809">Transit peptide</keyword>
<evidence type="ECO:0000313" key="20">
    <source>
        <dbReference type="Proteomes" id="UP000292052"/>
    </source>
</evidence>
<feature type="transmembrane region" description="Helical" evidence="18">
    <location>
        <begin position="44"/>
        <end position="66"/>
    </location>
</feature>
<evidence type="ECO:0000256" key="3">
    <source>
        <dbReference type="ARBA" id="ARBA00007152"/>
    </source>
</evidence>
<evidence type="ECO:0000256" key="10">
    <source>
        <dbReference type="ARBA" id="ARBA00022946"/>
    </source>
</evidence>
<proteinExistence type="inferred from homology"/>
<evidence type="ECO:0000256" key="15">
    <source>
        <dbReference type="ARBA" id="ARBA00032395"/>
    </source>
</evidence>
<keyword evidence="8 18" id="KW-0812">Transmembrane</keyword>
<dbReference type="EMBL" id="QDEB01063370">
    <property type="protein sequence ID" value="RZC36288.1"/>
    <property type="molecule type" value="Genomic_DNA"/>
</dbReference>
<comment type="similarity">
    <text evidence="3">Belongs to the complex I NDUFB5 subunit family.</text>
</comment>
<evidence type="ECO:0000256" key="12">
    <source>
        <dbReference type="ARBA" id="ARBA00022989"/>
    </source>
</evidence>
<evidence type="ECO:0000256" key="6">
    <source>
        <dbReference type="ARBA" id="ARBA00022448"/>
    </source>
</evidence>
<evidence type="ECO:0000256" key="7">
    <source>
        <dbReference type="ARBA" id="ARBA00022660"/>
    </source>
</evidence>
<dbReference type="OrthoDB" id="9995605at2759"/>
<dbReference type="Pfam" id="PF09781">
    <property type="entry name" value="NDUF_B5"/>
    <property type="match status" value="1"/>
</dbReference>
<evidence type="ECO:0000256" key="9">
    <source>
        <dbReference type="ARBA" id="ARBA00022792"/>
    </source>
</evidence>
<keyword evidence="9" id="KW-0999">Mitochondrion inner membrane</keyword>
<name>A0A482VV49_ASBVE</name>
<evidence type="ECO:0000256" key="5">
    <source>
        <dbReference type="ARBA" id="ARBA00015175"/>
    </source>
</evidence>
<evidence type="ECO:0000256" key="1">
    <source>
        <dbReference type="ARBA" id="ARBA00003195"/>
    </source>
</evidence>
<keyword evidence="20" id="KW-1185">Reference proteome</keyword>
<evidence type="ECO:0000256" key="13">
    <source>
        <dbReference type="ARBA" id="ARBA00023128"/>
    </source>
</evidence>
<evidence type="ECO:0000256" key="4">
    <source>
        <dbReference type="ARBA" id="ARBA00011533"/>
    </source>
</evidence>
<reference evidence="19 20" key="1">
    <citation type="submission" date="2017-03" db="EMBL/GenBank/DDBJ databases">
        <title>Genome of the blue death feigning beetle - Asbolus verrucosus.</title>
        <authorList>
            <person name="Rider S.D."/>
        </authorList>
    </citation>
    <scope>NUCLEOTIDE SEQUENCE [LARGE SCALE GENOMIC DNA]</scope>
    <source>
        <strain evidence="19">Butters</strain>
        <tissue evidence="19">Head and leg muscle</tissue>
    </source>
</reference>
<dbReference type="GO" id="GO:0005743">
    <property type="term" value="C:mitochondrial inner membrane"/>
    <property type="evidence" value="ECO:0007669"/>
    <property type="project" value="UniProtKB-SubCell"/>
</dbReference>
<keyword evidence="7" id="KW-0679">Respiratory chain</keyword>
<keyword evidence="11" id="KW-0249">Electron transport</keyword>
<keyword evidence="13" id="KW-0496">Mitochondrion</keyword>
<keyword evidence="14 18" id="KW-0472">Membrane</keyword>
<evidence type="ECO:0000256" key="17">
    <source>
        <dbReference type="SAM" id="Coils"/>
    </source>
</evidence>
<dbReference type="Proteomes" id="UP000292052">
    <property type="component" value="Unassembled WGS sequence"/>
</dbReference>
<dbReference type="STRING" id="1661398.A0A482VV49"/>
<keyword evidence="12 18" id="KW-1133">Transmembrane helix</keyword>
<evidence type="ECO:0000256" key="16">
    <source>
        <dbReference type="ARBA" id="ARBA00032550"/>
    </source>
</evidence>
<protein>
    <recommendedName>
        <fullName evidence="5">NADH dehydrogenase [ubiquinone] 1 beta subcomplex subunit 5, mitochondrial</fullName>
    </recommendedName>
    <alternativeName>
        <fullName evidence="16">Complex I-SGDH</fullName>
    </alternativeName>
    <alternativeName>
        <fullName evidence="15">NADH-ubiquinone oxidoreductase SGDH subunit</fullName>
    </alternativeName>
</protein>
<evidence type="ECO:0000256" key="2">
    <source>
        <dbReference type="ARBA" id="ARBA00004434"/>
    </source>
</evidence>
<comment type="subunit">
    <text evidence="4">Complex I is composed of 45 different subunits.</text>
</comment>
<evidence type="ECO:0000256" key="18">
    <source>
        <dbReference type="SAM" id="Phobius"/>
    </source>
</evidence>
<evidence type="ECO:0000256" key="14">
    <source>
        <dbReference type="ARBA" id="ARBA00023136"/>
    </source>
</evidence>
<evidence type="ECO:0000313" key="19">
    <source>
        <dbReference type="EMBL" id="RZC36288.1"/>
    </source>
</evidence>
<comment type="function">
    <text evidence="1">Accessory subunit of the mitochondrial membrane respiratory chain NADH dehydrogenase (Complex I), that is believed not to be involved in catalysis. Complex I functions in the transfer of electrons from NADH to the respiratory chain. The immediate electron acceptor for the enzyme is believed to be ubiquinone.</text>
</comment>
<gene>
    <name evidence="19" type="ORF">BDFB_001782</name>
</gene>
<accession>A0A482VV49</accession>
<comment type="caution">
    <text evidence="19">The sequence shown here is derived from an EMBL/GenBank/DDBJ whole genome shotgun (WGS) entry which is preliminary data.</text>
</comment>